<reference evidence="2 3" key="1">
    <citation type="journal article" date="2019" name="Commun. Biol.">
        <title>The bagworm genome reveals a unique fibroin gene that provides high tensile strength.</title>
        <authorList>
            <person name="Kono N."/>
            <person name="Nakamura H."/>
            <person name="Ohtoshi R."/>
            <person name="Tomita M."/>
            <person name="Numata K."/>
            <person name="Arakawa K."/>
        </authorList>
    </citation>
    <scope>NUCLEOTIDE SEQUENCE [LARGE SCALE GENOMIC DNA]</scope>
</reference>
<dbReference type="Proteomes" id="UP000299102">
    <property type="component" value="Unassembled WGS sequence"/>
</dbReference>
<sequence>MWRRKTFYRLMRTMKLTASKCSRDRFAVTTASNDTSGVAGPPRYAPWEYTETERDQITGRGAARGRRSDTHPRRVIYGRNFSGCPWRNIQFHITATGPILNSTSLKLGRQAGRTRMFLN</sequence>
<dbReference type="EMBL" id="BGZK01000254">
    <property type="protein sequence ID" value="GBP32010.1"/>
    <property type="molecule type" value="Genomic_DNA"/>
</dbReference>
<keyword evidence="3" id="KW-1185">Reference proteome</keyword>
<dbReference type="AlphaFoldDB" id="A0A4C1V0I8"/>
<evidence type="ECO:0000313" key="2">
    <source>
        <dbReference type="EMBL" id="GBP32010.1"/>
    </source>
</evidence>
<comment type="caution">
    <text evidence="2">The sequence shown here is derived from an EMBL/GenBank/DDBJ whole genome shotgun (WGS) entry which is preliminary data.</text>
</comment>
<proteinExistence type="predicted"/>
<gene>
    <name evidence="2" type="ORF">EVAR_21043_1</name>
</gene>
<organism evidence="2 3">
    <name type="scientific">Eumeta variegata</name>
    <name type="common">Bagworm moth</name>
    <name type="synonym">Eumeta japonica</name>
    <dbReference type="NCBI Taxonomy" id="151549"/>
    <lineage>
        <taxon>Eukaryota</taxon>
        <taxon>Metazoa</taxon>
        <taxon>Ecdysozoa</taxon>
        <taxon>Arthropoda</taxon>
        <taxon>Hexapoda</taxon>
        <taxon>Insecta</taxon>
        <taxon>Pterygota</taxon>
        <taxon>Neoptera</taxon>
        <taxon>Endopterygota</taxon>
        <taxon>Lepidoptera</taxon>
        <taxon>Glossata</taxon>
        <taxon>Ditrysia</taxon>
        <taxon>Tineoidea</taxon>
        <taxon>Psychidae</taxon>
        <taxon>Oiketicinae</taxon>
        <taxon>Eumeta</taxon>
    </lineage>
</organism>
<evidence type="ECO:0000313" key="3">
    <source>
        <dbReference type="Proteomes" id="UP000299102"/>
    </source>
</evidence>
<name>A0A4C1V0I8_EUMVA</name>
<feature type="region of interest" description="Disordered" evidence="1">
    <location>
        <begin position="31"/>
        <end position="71"/>
    </location>
</feature>
<protein>
    <submittedName>
        <fullName evidence="2">Uncharacterized protein</fullName>
    </submittedName>
</protein>
<evidence type="ECO:0000256" key="1">
    <source>
        <dbReference type="SAM" id="MobiDB-lite"/>
    </source>
</evidence>
<accession>A0A4C1V0I8</accession>